<name>A0A976QX16_THEOR</name>
<sequence>MYTYKLYVVFIYLLSSRWYVCAPEPGAATTKTNVTFDLRNLKKFENVTEETPRYEVKNTTFTTPTDKVVEKVVYDNVDVWVASEHAGKTLTKLVVTEKRNLLQLVDVVLVNSTGDPAQEEHKYYKKQKKEFTVVEAEEYKKLKGFVSGRLDRYSDLWFLYDFGNKDSYSRFVGQKNYLLDGVWKTTFAPYQGKALLLRDGTQVLWTHANDDKYLTSVDLFEFDADKLLVLNFGDVEAKYFHKPKTELTEWKTLESETVFNTKANEFKTRYFTTALEHDLAKKPDYNKFWVNRTPVYGNLSELNLNPTRTYLFNKVKFGDQVVWSSDKKENRVYAMKLTLLGYDVKTVQLVVTKGNMSLNPTYDVLYYHKDASEKFQTKNKEEYKDAVKEVKAAADRVKAFTYVDTWLQKGSRLDVANYNKAEFTVETAEGTEGVVTETLTPKDNMWFASVGFGTVDVWPATGVEVNNPVVKKVVLVKKNSLLQLVHLTVSGTSTAAHADATEVEHYFKKNGDTFVALAGLTNFNEEKSKLDGKGVLLDPYVHLDVNTAELNKPYYTVATETVDGVDKKVVTVNTLKVTKLKNFAAELWTKPSDPQDAHVKGFEVYTVADKKLLKLLVNEGTPDTNTKFEKTGENTQWTPLTENFNAKLLAFKAPDSWAAVELDVAVSPSLTDFDVVVTALKGNRTKLVLTPKKMKKVTKVKLGANKEFFATAESNRAYKVELYLETYEAKFVKVYVWKDVATTHEHLLTDVKQFKEGANWVSDNFDKKLEAFLAEENTVPFTYSENWVQPPTTFDPKSFSATYFGTEDATADLVKTTTYTARPGTAVNKVLLYGDKVWPEGDTPDTTKKLVEMKVLSKNDMVQLVHLKNALVATPTTTEDLYYKKATDRYVKLDLTDFDKLKASLSTADEYVDDKVKLDLSAAETSTKLFEKETTLEDGVEKTVVVVKAGKLFEVSASPALWKSNDGSYVTKLERYALDDMQLLVLHITKPDRTTETKYFEKPISPPVAAPPEPGQSTSVDPARPEVPPAQEGPERPAAELPDQVPAAPRPPEAQVHEQRVQQEVLPPVAPAKPSFEALNDKAAFFAKLNTAKATVVHENVSLDVKAYNEPAKYEVREAREGNATLYKVYPKKPYRVTGLVNGTANNLWTDRADGERLVEAFFYVHEEKVKFVRAVVWAKDHTDESKDKLLHFKLENDAFVPKEADVFAKELREVTTVPLTPLATETVVQPDPTPLSFRKFYLSDQVDTDVFELTERKKGAYKLKNYKPKQDMFVNLVETQHGVLWKASNVGDFMKSTFFAVTDNSALAHLTVLVNSLPTHLFFKFEKDSWARLDSSTYVDLYTKAGLTSASS</sequence>
<evidence type="ECO:0000313" key="3">
    <source>
        <dbReference type="EMBL" id="UKK01482.2"/>
    </source>
</evidence>
<evidence type="ECO:0000313" key="4">
    <source>
        <dbReference type="Proteomes" id="UP000244811"/>
    </source>
</evidence>
<feature type="signal peptide" evidence="2">
    <location>
        <begin position="1"/>
        <end position="22"/>
    </location>
</feature>
<gene>
    <name evidence="3" type="ORF">MACK_002296</name>
</gene>
<feature type="region of interest" description="Disordered" evidence="1">
    <location>
        <begin position="1002"/>
        <end position="1062"/>
    </location>
</feature>
<dbReference type="Proteomes" id="UP000244811">
    <property type="component" value="Chromosome 3"/>
</dbReference>
<dbReference type="EMBL" id="CP056070">
    <property type="protein sequence ID" value="UKK01482.2"/>
    <property type="molecule type" value="Genomic_DNA"/>
</dbReference>
<organism evidence="3 4">
    <name type="scientific">Theileria orientalis</name>
    <dbReference type="NCBI Taxonomy" id="68886"/>
    <lineage>
        <taxon>Eukaryota</taxon>
        <taxon>Sar</taxon>
        <taxon>Alveolata</taxon>
        <taxon>Apicomplexa</taxon>
        <taxon>Aconoidasida</taxon>
        <taxon>Piroplasmida</taxon>
        <taxon>Theileriidae</taxon>
        <taxon>Theileria</taxon>
    </lineage>
</organism>
<feature type="chain" id="PRO_5037609233" evidence="2">
    <location>
        <begin position="23"/>
        <end position="1353"/>
    </location>
</feature>
<accession>A0A976QX16</accession>
<evidence type="ECO:0000256" key="2">
    <source>
        <dbReference type="SAM" id="SignalP"/>
    </source>
</evidence>
<evidence type="ECO:0000256" key="1">
    <source>
        <dbReference type="SAM" id="MobiDB-lite"/>
    </source>
</evidence>
<protein>
    <submittedName>
        <fullName evidence="3">Uncharacterized protein</fullName>
    </submittedName>
</protein>
<feature type="compositionally biased region" description="Pro residues" evidence="1">
    <location>
        <begin position="1004"/>
        <end position="1014"/>
    </location>
</feature>
<reference evidence="3" key="1">
    <citation type="submission" date="2022-07" db="EMBL/GenBank/DDBJ databases">
        <title>Evaluation of T. orientalis genome assembly methods using nanopore sequencing and analysis of variation between genomes.</title>
        <authorList>
            <person name="Yam J."/>
            <person name="Micallef M.L."/>
            <person name="Liu M."/>
            <person name="Djordjevic S.P."/>
            <person name="Bogema D.R."/>
            <person name="Jenkins C."/>
        </authorList>
    </citation>
    <scope>NUCLEOTIDE SEQUENCE</scope>
    <source>
        <strain evidence="3">Goon Nure</strain>
    </source>
</reference>
<keyword evidence="2" id="KW-0732">Signal</keyword>
<proteinExistence type="predicted"/>